<dbReference type="RefSeq" id="WP_008380701.1">
    <property type="nucleotide sequence ID" value="NZ_BAOP01000029.1"/>
</dbReference>
<name>M3TI21_GORML</name>
<dbReference type="Pfam" id="PF02467">
    <property type="entry name" value="Whib"/>
    <property type="match status" value="1"/>
</dbReference>
<dbReference type="STRING" id="410332.SAMN04488550_1174"/>
<dbReference type="InterPro" id="IPR034768">
    <property type="entry name" value="4FE4S_WBL"/>
</dbReference>
<proteinExistence type="predicted"/>
<evidence type="ECO:0000259" key="2">
    <source>
        <dbReference type="PROSITE" id="PS51674"/>
    </source>
</evidence>
<feature type="domain" description="4Fe-4S Wbl-type" evidence="2">
    <location>
        <begin position="30"/>
        <end position="95"/>
    </location>
</feature>
<reference evidence="3 4" key="1">
    <citation type="submission" date="2013-02" db="EMBL/GenBank/DDBJ databases">
        <title>Whole genome shotgun sequence of Gordonia malaquae NBRC 108250.</title>
        <authorList>
            <person name="Yoshida I."/>
            <person name="Hosoyama A."/>
            <person name="Tsuchikane K."/>
            <person name="Ando Y."/>
            <person name="Baba S."/>
            <person name="Ohji S."/>
            <person name="Hamada M."/>
            <person name="Tamura T."/>
            <person name="Yamazoe A."/>
            <person name="Yamazaki S."/>
            <person name="Fujita N."/>
        </authorList>
    </citation>
    <scope>NUCLEOTIDE SEQUENCE [LARGE SCALE GENOMIC DNA]</scope>
    <source>
        <strain evidence="3 4">NBRC 108250</strain>
    </source>
</reference>
<dbReference type="Proteomes" id="UP000035009">
    <property type="component" value="Unassembled WGS sequence"/>
</dbReference>
<comment type="caution">
    <text evidence="3">The sequence shown here is derived from an EMBL/GenBank/DDBJ whole genome shotgun (WGS) entry which is preliminary data.</text>
</comment>
<sequence length="103" mass="11087">MTLGRNFDPAGCEQLLIKVLRSTPKLEDAACIGRHELFDGRHATETHAHAREKGERARALCDRCPARAACTAWAATEPNPTGHTIAGHTPEPAIPGRPRKAAS</sequence>
<organism evidence="3 4">
    <name type="scientific">Gordonia malaquae NBRC 108250</name>
    <dbReference type="NCBI Taxonomy" id="1223542"/>
    <lineage>
        <taxon>Bacteria</taxon>
        <taxon>Bacillati</taxon>
        <taxon>Actinomycetota</taxon>
        <taxon>Actinomycetes</taxon>
        <taxon>Mycobacteriales</taxon>
        <taxon>Gordoniaceae</taxon>
        <taxon>Gordonia</taxon>
    </lineage>
</organism>
<dbReference type="OrthoDB" id="4428041at2"/>
<feature type="region of interest" description="Disordered" evidence="1">
    <location>
        <begin position="75"/>
        <end position="103"/>
    </location>
</feature>
<dbReference type="EMBL" id="BAOP01000029">
    <property type="protein sequence ID" value="GAC81156.1"/>
    <property type="molecule type" value="Genomic_DNA"/>
</dbReference>
<evidence type="ECO:0000313" key="3">
    <source>
        <dbReference type="EMBL" id="GAC81156.1"/>
    </source>
</evidence>
<protein>
    <recommendedName>
        <fullName evidence="2">4Fe-4S Wbl-type domain-containing protein</fullName>
    </recommendedName>
</protein>
<keyword evidence="4" id="KW-1185">Reference proteome</keyword>
<dbReference type="PROSITE" id="PS51674">
    <property type="entry name" value="4FE4S_WBL"/>
    <property type="match status" value="1"/>
</dbReference>
<gene>
    <name evidence="3" type="ORF">GM1_029_00590</name>
</gene>
<evidence type="ECO:0000313" key="4">
    <source>
        <dbReference type="Proteomes" id="UP000035009"/>
    </source>
</evidence>
<accession>M3TI21</accession>
<dbReference type="AlphaFoldDB" id="M3TI21"/>
<dbReference type="eggNOG" id="ENOG5030DN3">
    <property type="taxonomic scope" value="Bacteria"/>
</dbReference>
<evidence type="ECO:0000256" key="1">
    <source>
        <dbReference type="SAM" id="MobiDB-lite"/>
    </source>
</evidence>